<evidence type="ECO:0000256" key="1">
    <source>
        <dbReference type="ARBA" id="ARBA00022443"/>
    </source>
</evidence>
<dbReference type="InterPro" id="IPR001452">
    <property type="entry name" value="SH3_domain"/>
</dbReference>
<evidence type="ECO:0000313" key="9">
    <source>
        <dbReference type="RefSeq" id="XP_014679010.1"/>
    </source>
</evidence>
<dbReference type="PRINTS" id="PR00452">
    <property type="entry name" value="SH3DOMAIN"/>
</dbReference>
<dbReference type="Gene3D" id="3.30.505.10">
    <property type="entry name" value="SH2 domain"/>
    <property type="match status" value="1"/>
</dbReference>
<dbReference type="SMART" id="SM00326">
    <property type="entry name" value="SH3"/>
    <property type="match status" value="2"/>
</dbReference>
<keyword evidence="7" id="KW-1185">Reference proteome</keyword>
<protein>
    <submittedName>
        <fullName evidence="8 9">Protein enhancer of sevenless 2B-like</fullName>
    </submittedName>
</protein>
<reference evidence="8 9" key="1">
    <citation type="submission" date="2025-05" db="UniProtKB">
        <authorList>
            <consortium name="RefSeq"/>
        </authorList>
    </citation>
    <scope>IDENTIFICATION</scope>
</reference>
<proteinExistence type="predicted"/>
<dbReference type="RefSeq" id="XP_014679010.1">
    <property type="nucleotide sequence ID" value="XM_014823524.1"/>
</dbReference>
<dbReference type="RefSeq" id="XP_014679002.1">
    <property type="nucleotide sequence ID" value="XM_014823516.1"/>
</dbReference>
<dbReference type="PANTHER" id="PTHR46037">
    <property type="entry name" value="PROTEIN ENHANCER OF SEVENLESS 2B"/>
    <property type="match status" value="1"/>
</dbReference>
<evidence type="ECO:0000313" key="8">
    <source>
        <dbReference type="RefSeq" id="XP_014679002.1"/>
    </source>
</evidence>
<evidence type="ECO:0000259" key="5">
    <source>
        <dbReference type="PROSITE" id="PS50001"/>
    </source>
</evidence>
<evidence type="ECO:0000313" key="7">
    <source>
        <dbReference type="Proteomes" id="UP000695022"/>
    </source>
</evidence>
<sequence length="212" mass="24485">MEAMAKHDFQATAADELSFKQGAVIKVLSKDEDENWYRAEVDGREGFVPRNYIEMKSHDWYFGKMSRADAAKVLGQQVMEGIFLIRDSESTPGDFSLSVRCPDGVQHFKILRDSVGKYFLWVVKFNTLNELVEYHRTSSVSRTQTILLKDMVELPKADANFDFDAQEQDEMSFKKGEVISVTDRSDHNWWRGYIGSQERHGLFPSNYVSWFG</sequence>
<dbReference type="PRINTS" id="PR00401">
    <property type="entry name" value="SH2DOMAIN"/>
</dbReference>
<dbReference type="InterPro" id="IPR043539">
    <property type="entry name" value="Grb2-like"/>
</dbReference>
<evidence type="ECO:0000259" key="6">
    <source>
        <dbReference type="PROSITE" id="PS50002"/>
    </source>
</evidence>
<keyword evidence="1 4" id="KW-0728">SH3 domain</keyword>
<dbReference type="InterPro" id="IPR000980">
    <property type="entry name" value="SH2"/>
</dbReference>
<dbReference type="CDD" id="cd11804">
    <property type="entry name" value="SH3_GRB2_like_N"/>
    <property type="match status" value="1"/>
</dbReference>
<gene>
    <name evidence="8 9" type="primary">LOC106818841</name>
</gene>
<dbReference type="SUPFAM" id="SSF50044">
    <property type="entry name" value="SH3-domain"/>
    <property type="match status" value="2"/>
</dbReference>
<accession>A0ABM1F3I9</accession>
<dbReference type="CDD" id="cd09941">
    <property type="entry name" value="SH2_Grb2_like"/>
    <property type="match status" value="1"/>
</dbReference>
<dbReference type="GeneID" id="106818841"/>
<dbReference type="Proteomes" id="UP000695022">
    <property type="component" value="Unplaced"/>
</dbReference>
<dbReference type="InterPro" id="IPR036028">
    <property type="entry name" value="SH3-like_dom_sf"/>
</dbReference>
<dbReference type="SUPFAM" id="SSF55550">
    <property type="entry name" value="SH2 domain"/>
    <property type="match status" value="1"/>
</dbReference>
<dbReference type="Pfam" id="PF00018">
    <property type="entry name" value="SH3_1"/>
    <property type="match status" value="2"/>
</dbReference>
<dbReference type="SMART" id="SM00252">
    <property type="entry name" value="SH2"/>
    <property type="match status" value="1"/>
</dbReference>
<dbReference type="PROSITE" id="PS50002">
    <property type="entry name" value="SH3"/>
    <property type="match status" value="2"/>
</dbReference>
<keyword evidence="2 3" id="KW-0727">SH2 domain</keyword>
<feature type="domain" description="SH3" evidence="6">
    <location>
        <begin position="152"/>
        <end position="212"/>
    </location>
</feature>
<evidence type="ECO:0000256" key="4">
    <source>
        <dbReference type="PROSITE-ProRule" id="PRU00192"/>
    </source>
</evidence>
<name>A0ABM1F3I9_PRICU</name>
<feature type="domain" description="SH2" evidence="5">
    <location>
        <begin position="60"/>
        <end position="152"/>
    </location>
</feature>
<evidence type="ECO:0000256" key="3">
    <source>
        <dbReference type="PROSITE-ProRule" id="PRU00191"/>
    </source>
</evidence>
<evidence type="ECO:0000256" key="2">
    <source>
        <dbReference type="ARBA" id="ARBA00022999"/>
    </source>
</evidence>
<dbReference type="InterPro" id="IPR036860">
    <property type="entry name" value="SH2_dom_sf"/>
</dbReference>
<feature type="domain" description="SH3" evidence="6">
    <location>
        <begin position="1"/>
        <end position="58"/>
    </location>
</feature>
<dbReference type="Gene3D" id="2.30.30.40">
    <property type="entry name" value="SH3 Domains"/>
    <property type="match status" value="2"/>
</dbReference>
<dbReference type="PROSITE" id="PS50001">
    <property type="entry name" value="SH2"/>
    <property type="match status" value="1"/>
</dbReference>
<organism evidence="7 9">
    <name type="scientific">Priapulus caudatus</name>
    <name type="common">Priapulid worm</name>
    <dbReference type="NCBI Taxonomy" id="37621"/>
    <lineage>
        <taxon>Eukaryota</taxon>
        <taxon>Metazoa</taxon>
        <taxon>Ecdysozoa</taxon>
        <taxon>Scalidophora</taxon>
        <taxon>Priapulida</taxon>
        <taxon>Priapulimorpha</taxon>
        <taxon>Priapulimorphida</taxon>
        <taxon>Priapulidae</taxon>
        <taxon>Priapulus</taxon>
    </lineage>
</organism>
<dbReference type="Pfam" id="PF00017">
    <property type="entry name" value="SH2"/>
    <property type="match status" value="1"/>
</dbReference>